<comment type="caution">
    <text evidence="1">The sequence shown here is derived from an EMBL/GenBank/DDBJ whole genome shotgun (WGS) entry which is preliminary data.</text>
</comment>
<organism evidence="1 2">
    <name type="scientific">Rugamonas apoptosis</name>
    <dbReference type="NCBI Taxonomy" id="2758570"/>
    <lineage>
        <taxon>Bacteria</taxon>
        <taxon>Pseudomonadati</taxon>
        <taxon>Pseudomonadota</taxon>
        <taxon>Betaproteobacteria</taxon>
        <taxon>Burkholderiales</taxon>
        <taxon>Oxalobacteraceae</taxon>
        <taxon>Telluria group</taxon>
        <taxon>Rugamonas</taxon>
    </lineage>
</organism>
<dbReference type="InterPro" id="IPR023393">
    <property type="entry name" value="START-like_dom_sf"/>
</dbReference>
<dbReference type="Pfam" id="PF10604">
    <property type="entry name" value="Polyketide_cyc2"/>
    <property type="match status" value="1"/>
</dbReference>
<reference evidence="1 2" key="1">
    <citation type="submission" date="2020-07" db="EMBL/GenBank/DDBJ databases">
        <title>Novel species isolated from subtropical streams in China.</title>
        <authorList>
            <person name="Lu H."/>
        </authorList>
    </citation>
    <scope>NUCLEOTIDE SEQUENCE [LARGE SCALE GENOMIC DNA]</scope>
    <source>
        <strain evidence="1 2">LX47W</strain>
    </source>
</reference>
<dbReference type="RefSeq" id="WP_182154910.1">
    <property type="nucleotide sequence ID" value="NZ_JACEZU010000008.1"/>
</dbReference>
<proteinExistence type="predicted"/>
<evidence type="ECO:0000313" key="2">
    <source>
        <dbReference type="Proteomes" id="UP000573499"/>
    </source>
</evidence>
<dbReference type="SUPFAM" id="SSF55961">
    <property type="entry name" value="Bet v1-like"/>
    <property type="match status" value="1"/>
</dbReference>
<gene>
    <name evidence="1" type="ORF">H3H39_17695</name>
</gene>
<dbReference type="InterPro" id="IPR019587">
    <property type="entry name" value="Polyketide_cyclase/dehydratase"/>
</dbReference>
<protein>
    <submittedName>
        <fullName evidence="1">SRPBCC family protein</fullName>
    </submittedName>
</protein>
<dbReference type="EMBL" id="JACEZU010000008">
    <property type="protein sequence ID" value="MBA5688879.1"/>
    <property type="molecule type" value="Genomic_DNA"/>
</dbReference>
<evidence type="ECO:0000313" key="1">
    <source>
        <dbReference type="EMBL" id="MBA5688879.1"/>
    </source>
</evidence>
<dbReference type="Proteomes" id="UP000573499">
    <property type="component" value="Unassembled WGS sequence"/>
</dbReference>
<dbReference type="AlphaFoldDB" id="A0A7W2ILT9"/>
<keyword evidence="2" id="KW-1185">Reference proteome</keyword>
<dbReference type="Gene3D" id="3.30.530.20">
    <property type="match status" value="1"/>
</dbReference>
<sequence length="190" mass="20482">MMRRVPVFGVVLLVVVGAVLLAPLPLPPGAVRSSAVIARSPGAVFDYVTTPGNWPRWHPSSLAVAGATDHSLRVGEVVDEDFIVAGYQGRVRWTVVQRQVPERWAIAGKIEDGGSGKVSYRLTAVEGGTLFEREFDYARPNLLFLLADQLRVRRQVTAESAEALRRLKAVLEGQAPAPRMAGVEATAGEG</sequence>
<accession>A0A7W2ILT9</accession>
<name>A0A7W2ILT9_9BURK</name>